<feature type="active site" evidence="2">
    <location>
        <position position="184"/>
    </location>
</feature>
<dbReference type="STRING" id="1220578.FPE01S_04_01100"/>
<organism evidence="4 5">
    <name type="scientific">Flavihumibacter petaseus NBRC 106054</name>
    <dbReference type="NCBI Taxonomy" id="1220578"/>
    <lineage>
        <taxon>Bacteria</taxon>
        <taxon>Pseudomonadati</taxon>
        <taxon>Bacteroidota</taxon>
        <taxon>Chitinophagia</taxon>
        <taxon>Chitinophagales</taxon>
        <taxon>Chitinophagaceae</taxon>
        <taxon>Flavihumibacter</taxon>
    </lineage>
</organism>
<sequence length="300" mass="32373">MSRKIVVLLNKKAFTMSIKAFLGMGLLGSNFVKAMLRRGDTMQVWNRTASKAAALESDGAKAFSDVRDAVKGANRIHVTLKDDASVDAVLEQASAGFSPGAIIIDHTTTSKDGAVQRTAYWKSKGYTYQHAPVFMGPSNALDASGYMLVSGEPSVVDQLTPELSVMTGKLIQLGAETGKAAAMKLMGNSFLVCFAFTLRDTYAVAKAQGLTVDDILGLFQTWNPGAQVEGRLKRMTSGDLSKPSWELDMARKDTNLFLEAAEKGGTHLSILPTIATVMDEWIGKGFGQHDWTIVANDLRD</sequence>
<keyword evidence="5" id="KW-1185">Reference proteome</keyword>
<protein>
    <submittedName>
        <fullName evidence="4">Putative oxidoreductase</fullName>
    </submittedName>
</protein>
<gene>
    <name evidence="4" type="ORF">FPE01S_04_01100</name>
</gene>
<evidence type="ECO:0000313" key="4">
    <source>
        <dbReference type="EMBL" id="GAO44867.1"/>
    </source>
</evidence>
<evidence type="ECO:0000313" key="5">
    <source>
        <dbReference type="Proteomes" id="UP000033121"/>
    </source>
</evidence>
<dbReference type="PANTHER" id="PTHR43580:SF2">
    <property type="entry name" value="CYTOKINE-LIKE NUCLEAR FACTOR N-PAC"/>
    <property type="match status" value="1"/>
</dbReference>
<dbReference type="AlphaFoldDB" id="A0A0E9N4J4"/>
<dbReference type="PIRSF" id="PIRSF000103">
    <property type="entry name" value="HIBADH"/>
    <property type="match status" value="1"/>
</dbReference>
<dbReference type="Pfam" id="PF03446">
    <property type="entry name" value="NAD_binding_2"/>
    <property type="match status" value="1"/>
</dbReference>
<dbReference type="InterPro" id="IPR015815">
    <property type="entry name" value="HIBADH-related"/>
</dbReference>
<keyword evidence="1" id="KW-0560">Oxidoreductase</keyword>
<dbReference type="PANTHER" id="PTHR43580">
    <property type="entry name" value="OXIDOREDUCTASE GLYR1-RELATED"/>
    <property type="match status" value="1"/>
</dbReference>
<dbReference type="GO" id="GO:0050661">
    <property type="term" value="F:NADP binding"/>
    <property type="evidence" value="ECO:0007669"/>
    <property type="project" value="InterPro"/>
</dbReference>
<comment type="caution">
    <text evidence="4">The sequence shown here is derived from an EMBL/GenBank/DDBJ whole genome shotgun (WGS) entry which is preliminary data.</text>
</comment>
<dbReference type="GO" id="GO:0016491">
    <property type="term" value="F:oxidoreductase activity"/>
    <property type="evidence" value="ECO:0007669"/>
    <property type="project" value="UniProtKB-KW"/>
</dbReference>
<dbReference type="InterPro" id="IPR036291">
    <property type="entry name" value="NAD(P)-bd_dom_sf"/>
</dbReference>
<dbReference type="InterPro" id="IPR051265">
    <property type="entry name" value="HIBADH-related_NP60_sf"/>
</dbReference>
<dbReference type="Proteomes" id="UP000033121">
    <property type="component" value="Unassembled WGS sequence"/>
</dbReference>
<dbReference type="EMBL" id="BBWV01000004">
    <property type="protein sequence ID" value="GAO44867.1"/>
    <property type="molecule type" value="Genomic_DNA"/>
</dbReference>
<dbReference type="InterPro" id="IPR013328">
    <property type="entry name" value="6PGD_dom2"/>
</dbReference>
<name>A0A0E9N4J4_9BACT</name>
<reference evidence="4 5" key="1">
    <citation type="submission" date="2015-04" db="EMBL/GenBank/DDBJ databases">
        <title>Whole genome shotgun sequence of Flavihumibacter petaseus NBRC 106054.</title>
        <authorList>
            <person name="Miyazawa S."/>
            <person name="Hosoyama A."/>
            <person name="Hashimoto M."/>
            <person name="Noguchi M."/>
            <person name="Tsuchikane K."/>
            <person name="Ohji S."/>
            <person name="Yamazoe A."/>
            <person name="Ichikawa N."/>
            <person name="Kimura A."/>
            <person name="Fujita N."/>
        </authorList>
    </citation>
    <scope>NUCLEOTIDE SEQUENCE [LARGE SCALE GENOMIC DNA]</scope>
    <source>
        <strain evidence="4 5">NBRC 106054</strain>
    </source>
</reference>
<dbReference type="InterPro" id="IPR008927">
    <property type="entry name" value="6-PGluconate_DH-like_C_sf"/>
</dbReference>
<proteinExistence type="predicted"/>
<accession>A0A0E9N4J4</accession>
<dbReference type="Gene3D" id="3.40.50.720">
    <property type="entry name" value="NAD(P)-binding Rossmann-like Domain"/>
    <property type="match status" value="1"/>
</dbReference>
<evidence type="ECO:0000256" key="2">
    <source>
        <dbReference type="PIRSR" id="PIRSR000103-1"/>
    </source>
</evidence>
<dbReference type="SUPFAM" id="SSF48179">
    <property type="entry name" value="6-phosphogluconate dehydrogenase C-terminal domain-like"/>
    <property type="match status" value="1"/>
</dbReference>
<dbReference type="SUPFAM" id="SSF51735">
    <property type="entry name" value="NAD(P)-binding Rossmann-fold domains"/>
    <property type="match status" value="1"/>
</dbReference>
<dbReference type="InterPro" id="IPR006115">
    <property type="entry name" value="6PGDH_NADP-bd"/>
</dbReference>
<feature type="domain" description="6-phosphogluconate dehydrogenase NADP-binding" evidence="3">
    <location>
        <begin position="20"/>
        <end position="174"/>
    </location>
</feature>
<evidence type="ECO:0000259" key="3">
    <source>
        <dbReference type="Pfam" id="PF03446"/>
    </source>
</evidence>
<dbReference type="Gene3D" id="1.10.1040.10">
    <property type="entry name" value="N-(1-d-carboxylethyl)-l-norvaline Dehydrogenase, domain 2"/>
    <property type="match status" value="1"/>
</dbReference>
<evidence type="ECO:0000256" key="1">
    <source>
        <dbReference type="ARBA" id="ARBA00023002"/>
    </source>
</evidence>